<evidence type="ECO:0000313" key="6">
    <source>
        <dbReference type="EMBL" id="QTX33068.1"/>
    </source>
</evidence>
<dbReference type="InterPro" id="IPR009000">
    <property type="entry name" value="Transl_B-barrel_sf"/>
</dbReference>
<dbReference type="FunFam" id="3.30.230.10:FF:000003">
    <property type="entry name" value="Elongation factor G"/>
    <property type="match status" value="1"/>
</dbReference>
<dbReference type="EMBL" id="CP072943">
    <property type="protein sequence ID" value="QTX33068.1"/>
    <property type="molecule type" value="Genomic_DNA"/>
</dbReference>
<dbReference type="SMART" id="SM00889">
    <property type="entry name" value="EFG_IV"/>
    <property type="match status" value="1"/>
</dbReference>
<proteinExistence type="inferred from homology"/>
<dbReference type="RefSeq" id="WP_274374340.1">
    <property type="nucleotide sequence ID" value="NZ_CP072943.1"/>
</dbReference>
<dbReference type="NCBIfam" id="NF009381">
    <property type="entry name" value="PRK12740.1-5"/>
    <property type="match status" value="1"/>
</dbReference>
<dbReference type="SUPFAM" id="SSF50447">
    <property type="entry name" value="Translation proteins"/>
    <property type="match status" value="1"/>
</dbReference>
<dbReference type="Pfam" id="PF14492">
    <property type="entry name" value="EFG_III"/>
    <property type="match status" value="1"/>
</dbReference>
<dbReference type="NCBIfam" id="TIGR00484">
    <property type="entry name" value="EF-G"/>
    <property type="match status" value="1"/>
</dbReference>
<dbReference type="Pfam" id="PF00009">
    <property type="entry name" value="GTP_EFTU"/>
    <property type="match status" value="1"/>
</dbReference>
<dbReference type="NCBIfam" id="NF009379">
    <property type="entry name" value="PRK12740.1-3"/>
    <property type="match status" value="1"/>
</dbReference>
<dbReference type="PANTHER" id="PTHR43261">
    <property type="entry name" value="TRANSLATION ELONGATION FACTOR G-RELATED"/>
    <property type="match status" value="1"/>
</dbReference>
<dbReference type="InterPro" id="IPR000795">
    <property type="entry name" value="T_Tr_GTP-bd_dom"/>
</dbReference>
<dbReference type="InterPro" id="IPR009022">
    <property type="entry name" value="EFG_III"/>
</dbReference>
<dbReference type="PROSITE" id="PS51722">
    <property type="entry name" value="G_TR_2"/>
    <property type="match status" value="1"/>
</dbReference>
<organism evidence="6 7">
    <name type="scientific">Aminithiophilus ramosus</name>
    <dbReference type="NCBI Taxonomy" id="3029084"/>
    <lineage>
        <taxon>Bacteria</taxon>
        <taxon>Thermotogati</taxon>
        <taxon>Synergistota</taxon>
        <taxon>Synergistia</taxon>
        <taxon>Synergistales</taxon>
        <taxon>Aminithiophilaceae</taxon>
        <taxon>Aminithiophilus</taxon>
    </lineage>
</organism>
<gene>
    <name evidence="6" type="primary">fusA</name>
    <name evidence="6" type="ORF">KAR29_03965</name>
</gene>
<reference evidence="7" key="1">
    <citation type="submission" date="2021-04" db="EMBL/GenBank/DDBJ databases">
        <title>A novel Synergistetes isolate from a pyrite-forming mixed culture.</title>
        <authorList>
            <person name="Bunk B."/>
            <person name="Sproer C."/>
            <person name="Spring S."/>
            <person name="Pester M."/>
        </authorList>
    </citation>
    <scope>NUCLEOTIDE SEQUENCE [LARGE SCALE GENOMIC DNA]</scope>
    <source>
        <strain evidence="7">J.5.4.2-T.3.5.2</strain>
    </source>
</reference>
<evidence type="ECO:0000256" key="1">
    <source>
        <dbReference type="ARBA" id="ARBA00005870"/>
    </source>
</evidence>
<dbReference type="Gene3D" id="2.40.30.10">
    <property type="entry name" value="Translation factors"/>
    <property type="match status" value="1"/>
</dbReference>
<dbReference type="InterPro" id="IPR035647">
    <property type="entry name" value="EFG_III/V"/>
</dbReference>
<keyword evidence="2" id="KW-0547">Nucleotide-binding</keyword>
<dbReference type="GO" id="GO:0003746">
    <property type="term" value="F:translation elongation factor activity"/>
    <property type="evidence" value="ECO:0007669"/>
    <property type="project" value="UniProtKB-UniRule"/>
</dbReference>
<dbReference type="CDD" id="cd16262">
    <property type="entry name" value="EFG_III"/>
    <property type="match status" value="1"/>
</dbReference>
<dbReference type="Gene3D" id="3.30.70.870">
    <property type="entry name" value="Elongation Factor G (Translational Gtpase), domain 3"/>
    <property type="match status" value="1"/>
</dbReference>
<keyword evidence="3" id="KW-0342">GTP-binding</keyword>
<evidence type="ECO:0000313" key="7">
    <source>
        <dbReference type="Proteomes" id="UP000671879"/>
    </source>
</evidence>
<dbReference type="CDD" id="cd03713">
    <property type="entry name" value="EFG_mtEFG_C"/>
    <property type="match status" value="1"/>
</dbReference>
<dbReference type="GO" id="GO:0032790">
    <property type="term" value="P:ribosome disassembly"/>
    <property type="evidence" value="ECO:0007669"/>
    <property type="project" value="TreeGrafter"/>
</dbReference>
<dbReference type="InterPro" id="IPR014721">
    <property type="entry name" value="Ribsml_uS5_D2-typ_fold_subgr"/>
</dbReference>
<dbReference type="Proteomes" id="UP000671879">
    <property type="component" value="Chromosome"/>
</dbReference>
<dbReference type="FunFam" id="3.30.70.870:FF:000002">
    <property type="entry name" value="Translation elongation factor 2"/>
    <property type="match status" value="1"/>
</dbReference>
<dbReference type="GO" id="GO:0005525">
    <property type="term" value="F:GTP binding"/>
    <property type="evidence" value="ECO:0007669"/>
    <property type="project" value="UniProtKB-UniRule"/>
</dbReference>
<dbReference type="InterPro" id="IPR047872">
    <property type="entry name" value="EFG_IV"/>
</dbReference>
<dbReference type="Pfam" id="PF00679">
    <property type="entry name" value="EFG_C"/>
    <property type="match status" value="1"/>
</dbReference>
<dbReference type="SUPFAM" id="SSF54211">
    <property type="entry name" value="Ribosomal protein S5 domain 2-like"/>
    <property type="match status" value="1"/>
</dbReference>
<feature type="domain" description="Tr-type G" evidence="5">
    <location>
        <begin position="7"/>
        <end position="281"/>
    </location>
</feature>
<keyword evidence="6" id="KW-0648">Protein biosynthesis</keyword>
<dbReference type="SUPFAM" id="SSF54980">
    <property type="entry name" value="EF-G C-terminal domain-like"/>
    <property type="match status" value="2"/>
</dbReference>
<dbReference type="InterPro" id="IPR035649">
    <property type="entry name" value="EFG_V"/>
</dbReference>
<dbReference type="InterPro" id="IPR027417">
    <property type="entry name" value="P-loop_NTPase"/>
</dbReference>
<dbReference type="AlphaFoldDB" id="A0A9Q7EW86"/>
<accession>A0A9Q7EW86</accession>
<dbReference type="InterPro" id="IPR005517">
    <property type="entry name" value="Transl_elong_EFG/EF2_IV"/>
</dbReference>
<protein>
    <recommendedName>
        <fullName evidence="4">Elongation factor G</fullName>
    </recommendedName>
</protein>
<dbReference type="Pfam" id="PF03764">
    <property type="entry name" value="EFG_IV"/>
    <property type="match status" value="1"/>
</dbReference>
<keyword evidence="7" id="KW-1185">Reference proteome</keyword>
<dbReference type="NCBIfam" id="NF009891">
    <property type="entry name" value="PRK13351.1-1"/>
    <property type="match status" value="1"/>
</dbReference>
<keyword evidence="6" id="KW-0251">Elongation factor</keyword>
<dbReference type="InterPro" id="IPR041095">
    <property type="entry name" value="EFG_II"/>
</dbReference>
<dbReference type="PANTHER" id="PTHR43261:SF6">
    <property type="entry name" value="ELONGATION FACTOR G-LIKE PROTEIN"/>
    <property type="match status" value="1"/>
</dbReference>
<dbReference type="Pfam" id="PF22042">
    <property type="entry name" value="EF-G_D2"/>
    <property type="match status" value="1"/>
</dbReference>
<dbReference type="SMART" id="SM00838">
    <property type="entry name" value="EFG_C"/>
    <property type="match status" value="1"/>
</dbReference>
<dbReference type="InterPro" id="IPR020568">
    <property type="entry name" value="Ribosomal_Su5_D2-typ_SF"/>
</dbReference>
<evidence type="ECO:0000259" key="5">
    <source>
        <dbReference type="PROSITE" id="PS51722"/>
    </source>
</evidence>
<dbReference type="PRINTS" id="PR00315">
    <property type="entry name" value="ELONGATNFCT"/>
</dbReference>
<dbReference type="InterPro" id="IPR005225">
    <property type="entry name" value="Small_GTP-bd"/>
</dbReference>
<dbReference type="KEGG" id="aram:KAR29_03965"/>
<evidence type="ECO:0000256" key="4">
    <source>
        <dbReference type="NCBIfam" id="TIGR00484"/>
    </source>
</evidence>
<dbReference type="SUPFAM" id="SSF52540">
    <property type="entry name" value="P-loop containing nucleoside triphosphate hydrolases"/>
    <property type="match status" value="1"/>
</dbReference>
<dbReference type="Gene3D" id="3.40.50.300">
    <property type="entry name" value="P-loop containing nucleotide triphosphate hydrolases"/>
    <property type="match status" value="1"/>
</dbReference>
<dbReference type="InterPro" id="IPR000640">
    <property type="entry name" value="EFG_V-like"/>
</dbReference>
<dbReference type="InterPro" id="IPR004540">
    <property type="entry name" value="Transl_elong_EFG/EF2"/>
</dbReference>
<sequence length="693" mass="74989">MGTRKPEDIRSIAIAAHGGAGKTSLTEAMLFNTGAVTRMGKIEDGNTVSDFTPEEQKRQISINTSLATLTYRGKTVYALDTPGFSDFVGELRSAMRVADGAAIVVSGVHGVEVQTEKAWEFADEFGRPTVFFVSKMDKENADFGKTVENIQEALTANALPVLLPIGQEASFKGVVDVLTGKAYTYRGNGGKDFTVGEMPADMADAVAAAREALVERAVEVDDEAMMRYLDGETLQDEEIAALLRRSVVECRLFPVVPGAGPANVGITQFLDVVVDLLPSPLETAPRPALRGEEEVLVAPDPKGPFYALCFKVMVDPYVGKLSFIRVVSGGHSTDTTVFNVNRGEEERVSVYKLMTGKNGVDSKDVVVGDIVAVPKLVSAAVGDTLAAKGASLILPPIKFPRPIYSLAVSPKTRADLDKLASAVRKILDEDMTLQFDKNAETGDNVLSGMGDVHLDIVLARVKERYGVDLEVATPAVPYRETIRKPAKAQGKHKKQTGGHGQYGDVHIEFSPLGKDEGFVFEDKIVGGSVPKNFIPAVEKGLREVKNKGVLAGFPVVDFKASLFFGSYHDVDSSEMAFKLAAHLAFKKGIAEASPVLLEPIMNVEVVVPEEYLGDVMGDFNSRRGRIMGIDSKGRLQIVKAQVPLAEMFRYAIILRSMTSGRGNFTMSYSHYEDVPGDISKKVIAARKVEEEEE</sequence>
<dbReference type="NCBIfam" id="TIGR00231">
    <property type="entry name" value="small_GTP"/>
    <property type="match status" value="1"/>
</dbReference>
<dbReference type="CDD" id="cd04170">
    <property type="entry name" value="EF-G_bact"/>
    <property type="match status" value="1"/>
</dbReference>
<dbReference type="CDD" id="cd01434">
    <property type="entry name" value="EFG_mtEFG1_IV"/>
    <property type="match status" value="1"/>
</dbReference>
<dbReference type="InterPro" id="IPR053905">
    <property type="entry name" value="EF-G-like_DII"/>
</dbReference>
<dbReference type="FunFam" id="3.30.70.240:FF:000001">
    <property type="entry name" value="Elongation factor G"/>
    <property type="match status" value="1"/>
</dbReference>
<evidence type="ECO:0000256" key="3">
    <source>
        <dbReference type="ARBA" id="ARBA00023134"/>
    </source>
</evidence>
<comment type="similarity">
    <text evidence="1">Belongs to the TRAFAC class translation factor GTPase superfamily. Classic translation factor GTPase family. EF-G/EF-2 subfamily.</text>
</comment>
<dbReference type="GO" id="GO:0003924">
    <property type="term" value="F:GTPase activity"/>
    <property type="evidence" value="ECO:0007669"/>
    <property type="project" value="InterPro"/>
</dbReference>
<name>A0A9Q7EW86_9BACT</name>
<evidence type="ECO:0000256" key="2">
    <source>
        <dbReference type="ARBA" id="ARBA00022741"/>
    </source>
</evidence>
<dbReference type="Gene3D" id="3.30.230.10">
    <property type="match status" value="1"/>
</dbReference>
<dbReference type="Gene3D" id="3.30.70.240">
    <property type="match status" value="1"/>
</dbReference>